<dbReference type="KEGG" id="lcre:Pla8534_23090"/>
<sequence>MTRRIYRFDFPAHVDIKDVQASMVLALFAVESLYGRARIRLEAGQYIDREAKSCVIDADTEVGTDLARLFTGFLSREYGDDGFRVSSVETSVRHTSQPSSATNRQASTFCD</sequence>
<dbReference type="AlphaFoldDB" id="A0A518DRP8"/>
<evidence type="ECO:0000256" key="1">
    <source>
        <dbReference type="SAM" id="MobiDB-lite"/>
    </source>
</evidence>
<gene>
    <name evidence="2" type="ORF">Pla8534_23090</name>
</gene>
<evidence type="ECO:0000313" key="2">
    <source>
        <dbReference type="EMBL" id="QDU94518.1"/>
    </source>
</evidence>
<keyword evidence="3" id="KW-1185">Reference proteome</keyword>
<name>A0A518DRP8_9BACT</name>
<dbReference type="RefSeq" id="WP_145052990.1">
    <property type="nucleotide sequence ID" value="NZ_CP036433.1"/>
</dbReference>
<dbReference type="OrthoDB" id="287168at2"/>
<feature type="region of interest" description="Disordered" evidence="1">
    <location>
        <begin position="89"/>
        <end position="111"/>
    </location>
</feature>
<dbReference type="EMBL" id="CP036433">
    <property type="protein sequence ID" value="QDU94518.1"/>
    <property type="molecule type" value="Genomic_DNA"/>
</dbReference>
<proteinExistence type="predicted"/>
<organism evidence="2 3">
    <name type="scientific">Lignipirellula cremea</name>
    <dbReference type="NCBI Taxonomy" id="2528010"/>
    <lineage>
        <taxon>Bacteria</taxon>
        <taxon>Pseudomonadati</taxon>
        <taxon>Planctomycetota</taxon>
        <taxon>Planctomycetia</taxon>
        <taxon>Pirellulales</taxon>
        <taxon>Pirellulaceae</taxon>
        <taxon>Lignipirellula</taxon>
    </lineage>
</organism>
<evidence type="ECO:0000313" key="3">
    <source>
        <dbReference type="Proteomes" id="UP000317648"/>
    </source>
</evidence>
<protein>
    <submittedName>
        <fullName evidence="2">Uncharacterized protein</fullName>
    </submittedName>
</protein>
<dbReference type="Proteomes" id="UP000317648">
    <property type="component" value="Chromosome"/>
</dbReference>
<accession>A0A518DRP8</accession>
<reference evidence="2 3" key="1">
    <citation type="submission" date="2019-02" db="EMBL/GenBank/DDBJ databases">
        <title>Deep-cultivation of Planctomycetes and their phenomic and genomic characterization uncovers novel biology.</title>
        <authorList>
            <person name="Wiegand S."/>
            <person name="Jogler M."/>
            <person name="Boedeker C."/>
            <person name="Pinto D."/>
            <person name="Vollmers J."/>
            <person name="Rivas-Marin E."/>
            <person name="Kohn T."/>
            <person name="Peeters S.H."/>
            <person name="Heuer A."/>
            <person name="Rast P."/>
            <person name="Oberbeckmann S."/>
            <person name="Bunk B."/>
            <person name="Jeske O."/>
            <person name="Meyerdierks A."/>
            <person name="Storesund J.E."/>
            <person name="Kallscheuer N."/>
            <person name="Luecker S."/>
            <person name="Lage O.M."/>
            <person name="Pohl T."/>
            <person name="Merkel B.J."/>
            <person name="Hornburger P."/>
            <person name="Mueller R.-W."/>
            <person name="Bruemmer F."/>
            <person name="Labrenz M."/>
            <person name="Spormann A.M."/>
            <person name="Op den Camp H."/>
            <person name="Overmann J."/>
            <person name="Amann R."/>
            <person name="Jetten M.S.M."/>
            <person name="Mascher T."/>
            <person name="Medema M.H."/>
            <person name="Devos D.P."/>
            <person name="Kaster A.-K."/>
            <person name="Ovreas L."/>
            <person name="Rohde M."/>
            <person name="Galperin M.Y."/>
            <person name="Jogler C."/>
        </authorList>
    </citation>
    <scope>NUCLEOTIDE SEQUENCE [LARGE SCALE GENOMIC DNA]</scope>
    <source>
        <strain evidence="2 3">Pla85_3_4</strain>
    </source>
</reference>